<dbReference type="SUPFAM" id="SSF53271">
    <property type="entry name" value="PRTase-like"/>
    <property type="match status" value="1"/>
</dbReference>
<dbReference type="InterPro" id="IPR000836">
    <property type="entry name" value="PRTase_dom"/>
</dbReference>
<evidence type="ECO:0000313" key="2">
    <source>
        <dbReference type="Proteomes" id="UP000789342"/>
    </source>
</evidence>
<dbReference type="InterPro" id="IPR029057">
    <property type="entry name" value="PRTase-like"/>
</dbReference>
<gene>
    <name evidence="1" type="ORF">AMORRO_LOCUS3013</name>
</gene>
<comment type="caution">
    <text evidence="1">The sequence shown here is derived from an EMBL/GenBank/DDBJ whole genome shotgun (WGS) entry which is preliminary data.</text>
</comment>
<dbReference type="AlphaFoldDB" id="A0A9N9EWH1"/>
<reference evidence="1" key="1">
    <citation type="submission" date="2021-06" db="EMBL/GenBank/DDBJ databases">
        <authorList>
            <person name="Kallberg Y."/>
            <person name="Tangrot J."/>
            <person name="Rosling A."/>
        </authorList>
    </citation>
    <scope>NUCLEOTIDE SEQUENCE</scope>
    <source>
        <strain evidence="1">CL551</strain>
    </source>
</reference>
<proteinExistence type="predicted"/>
<keyword evidence="2" id="KW-1185">Reference proteome</keyword>
<dbReference type="CDD" id="cd06223">
    <property type="entry name" value="PRTases_typeI"/>
    <property type="match status" value="1"/>
</dbReference>
<organism evidence="1 2">
    <name type="scientific">Acaulospora morrowiae</name>
    <dbReference type="NCBI Taxonomy" id="94023"/>
    <lineage>
        <taxon>Eukaryota</taxon>
        <taxon>Fungi</taxon>
        <taxon>Fungi incertae sedis</taxon>
        <taxon>Mucoromycota</taxon>
        <taxon>Glomeromycotina</taxon>
        <taxon>Glomeromycetes</taxon>
        <taxon>Diversisporales</taxon>
        <taxon>Acaulosporaceae</taxon>
        <taxon>Acaulospora</taxon>
    </lineage>
</organism>
<evidence type="ECO:0000313" key="1">
    <source>
        <dbReference type="EMBL" id="CAG8495964.1"/>
    </source>
</evidence>
<dbReference type="Gene3D" id="3.40.50.2020">
    <property type="match status" value="1"/>
</dbReference>
<accession>A0A9N9EWH1</accession>
<dbReference type="Gene3D" id="3.30.1310.20">
    <property type="entry name" value="PRTase-like"/>
    <property type="match status" value="1"/>
</dbReference>
<dbReference type="EMBL" id="CAJVPV010001393">
    <property type="protein sequence ID" value="CAG8495964.1"/>
    <property type="molecule type" value="Genomic_DNA"/>
</dbReference>
<dbReference type="OrthoDB" id="5779169at2759"/>
<name>A0A9N9EWH1_9GLOM</name>
<dbReference type="Proteomes" id="UP000789342">
    <property type="component" value="Unassembled WGS sequence"/>
</dbReference>
<sequence length="291" mass="32455">MREKFQNRVEAGSVLAGEVARKYKNVNDDVIVLALPRWRTGGLPDCSTNQGSIGCLLGQENRCGGVCGKPFGYGRKGYCTQLLSRSFSVAAKWLPSYSYEELAMGAITETSRIFNEDIISMLHIDQKSIDRVIQREVRRQLPLFDNFWPTETMLANRRPNCEDVIKNTGRESRLPMLPTRSWFSSMANGIATGATMRAAYTSLKKLNPAKIIVAVPVAAPETLKKMGKEVDDIICPLVPRSLSGIGQWYHDFSQTEDDEVLALLARAEEICPVPTISAEDTEKYQSETILE</sequence>
<protein>
    <submittedName>
        <fullName evidence="1">15725_t:CDS:1</fullName>
    </submittedName>
</protein>